<dbReference type="PANTHER" id="PTHR37471">
    <property type="entry name" value="UNNAMED PRODUCT"/>
    <property type="match status" value="1"/>
</dbReference>
<dbReference type="SUPFAM" id="SSF53474">
    <property type="entry name" value="alpha/beta-Hydrolases"/>
    <property type="match status" value="1"/>
</dbReference>
<dbReference type="Proteomes" id="UP000076761">
    <property type="component" value="Unassembled WGS sequence"/>
</dbReference>
<name>A0A165P108_9AGAM</name>
<feature type="compositionally biased region" description="Basic and acidic residues" evidence="1">
    <location>
        <begin position="364"/>
        <end position="376"/>
    </location>
</feature>
<dbReference type="InterPro" id="IPR029058">
    <property type="entry name" value="AB_hydrolase_fold"/>
</dbReference>
<gene>
    <name evidence="3" type="ORF">NEOLEDRAFT_873454</name>
</gene>
<keyword evidence="2" id="KW-0472">Membrane</keyword>
<dbReference type="AlphaFoldDB" id="A0A165P108"/>
<feature type="transmembrane region" description="Helical" evidence="2">
    <location>
        <begin position="26"/>
        <end position="50"/>
    </location>
</feature>
<dbReference type="OrthoDB" id="6431331at2759"/>
<keyword evidence="2" id="KW-0812">Transmembrane</keyword>
<keyword evidence="2" id="KW-1133">Transmembrane helix</keyword>
<proteinExistence type="predicted"/>
<accession>A0A165P108</accession>
<protein>
    <recommendedName>
        <fullName evidence="5">Alpha/beta-hydrolase</fullName>
    </recommendedName>
</protein>
<organism evidence="3 4">
    <name type="scientific">Neolentinus lepideus HHB14362 ss-1</name>
    <dbReference type="NCBI Taxonomy" id="1314782"/>
    <lineage>
        <taxon>Eukaryota</taxon>
        <taxon>Fungi</taxon>
        <taxon>Dikarya</taxon>
        <taxon>Basidiomycota</taxon>
        <taxon>Agaricomycotina</taxon>
        <taxon>Agaricomycetes</taxon>
        <taxon>Gloeophyllales</taxon>
        <taxon>Gloeophyllaceae</taxon>
        <taxon>Neolentinus</taxon>
    </lineage>
</organism>
<evidence type="ECO:0000313" key="3">
    <source>
        <dbReference type="EMBL" id="KZT20377.1"/>
    </source>
</evidence>
<reference evidence="3 4" key="1">
    <citation type="journal article" date="2016" name="Mol. Biol. Evol.">
        <title>Comparative Genomics of Early-Diverging Mushroom-Forming Fungi Provides Insights into the Origins of Lignocellulose Decay Capabilities.</title>
        <authorList>
            <person name="Nagy L.G."/>
            <person name="Riley R."/>
            <person name="Tritt A."/>
            <person name="Adam C."/>
            <person name="Daum C."/>
            <person name="Floudas D."/>
            <person name="Sun H."/>
            <person name="Yadav J.S."/>
            <person name="Pangilinan J."/>
            <person name="Larsson K.H."/>
            <person name="Matsuura K."/>
            <person name="Barry K."/>
            <person name="Labutti K."/>
            <person name="Kuo R."/>
            <person name="Ohm R.A."/>
            <person name="Bhattacharya S.S."/>
            <person name="Shirouzu T."/>
            <person name="Yoshinaga Y."/>
            <person name="Martin F.M."/>
            <person name="Grigoriev I.V."/>
            <person name="Hibbett D.S."/>
        </authorList>
    </citation>
    <scope>NUCLEOTIDE SEQUENCE [LARGE SCALE GENOMIC DNA]</scope>
    <source>
        <strain evidence="3 4">HHB14362 ss-1</strain>
    </source>
</reference>
<dbReference type="InParanoid" id="A0A165P108"/>
<dbReference type="EMBL" id="KV425621">
    <property type="protein sequence ID" value="KZT20377.1"/>
    <property type="molecule type" value="Genomic_DNA"/>
</dbReference>
<feature type="region of interest" description="Disordered" evidence="1">
    <location>
        <begin position="364"/>
        <end position="386"/>
    </location>
</feature>
<evidence type="ECO:0000256" key="2">
    <source>
        <dbReference type="SAM" id="Phobius"/>
    </source>
</evidence>
<dbReference type="STRING" id="1314782.A0A165P108"/>
<evidence type="ECO:0000256" key="1">
    <source>
        <dbReference type="SAM" id="MobiDB-lite"/>
    </source>
</evidence>
<dbReference type="Gene3D" id="3.40.50.1820">
    <property type="entry name" value="alpha/beta hydrolase"/>
    <property type="match status" value="1"/>
</dbReference>
<evidence type="ECO:0000313" key="4">
    <source>
        <dbReference type="Proteomes" id="UP000076761"/>
    </source>
</evidence>
<sequence>MSRTPKSGIHDPSNTPLPAHKRNLSFFLVLFGVVGPIWSTVPLCWGYVVYNLWTGRVWFLSWYEKFLFAAALCEVFFSVYHWQMARYISGPTALPAGNLVELQSAFSRVLQAGLASLPEDGFDEETLQDERPGSPAEILTKLEFHDPRAIDFRNCLRIWFGKAPWSQIRSQEVYAWLYWSIFNAVLPPLESLSPAHRTVLDDALNMIEMRTGASIPRGSNPAIKPILLTLDPVNVCFRPLVWYLFVAAANFSIRKWCQYKWGAQFIRYRNMECMIRVPKDWNPMTGPHPIVFLHGLGLGITQYKLFLSLLQESFPDRPLLVPMQPHISQDIFHPRFLKPLGRKESADTLAELLKQLKWVRDLNKDSSDSEKEDRDPPSPVKSGKGITLLSHSNGSYAHAWMLKSYPEMVHRSCFVDPVTFCSWEGDVCYNFLYRPCSNGTELVMRYFVGTELGVANLLQRHFDWSSNSLWYEEIPNARDPSRTMFVLGGKDAIVNAERVKRYLTSHGIRKGLLFDPNGRHGQALLAGGEGHAAILRWLQQ</sequence>
<evidence type="ECO:0008006" key="5">
    <source>
        <dbReference type="Google" id="ProtNLM"/>
    </source>
</evidence>
<keyword evidence="4" id="KW-1185">Reference proteome</keyword>
<dbReference type="PANTHER" id="PTHR37471:SF1">
    <property type="entry name" value="AB HYDROLASE-1 DOMAIN-CONTAINING PROTEIN"/>
    <property type="match status" value="1"/>
</dbReference>
<feature type="transmembrane region" description="Helical" evidence="2">
    <location>
        <begin position="62"/>
        <end position="82"/>
    </location>
</feature>